<organism evidence="2 3">
    <name type="scientific">Capsicum annuum</name>
    <name type="common">Capsicum pepper</name>
    <dbReference type="NCBI Taxonomy" id="4072"/>
    <lineage>
        <taxon>Eukaryota</taxon>
        <taxon>Viridiplantae</taxon>
        <taxon>Streptophyta</taxon>
        <taxon>Embryophyta</taxon>
        <taxon>Tracheophyta</taxon>
        <taxon>Spermatophyta</taxon>
        <taxon>Magnoliopsida</taxon>
        <taxon>eudicotyledons</taxon>
        <taxon>Gunneridae</taxon>
        <taxon>Pentapetalae</taxon>
        <taxon>asterids</taxon>
        <taxon>lamiids</taxon>
        <taxon>Solanales</taxon>
        <taxon>Solanaceae</taxon>
        <taxon>Solanoideae</taxon>
        <taxon>Capsiceae</taxon>
        <taxon>Capsicum</taxon>
    </lineage>
</organism>
<reference evidence="2 3" key="2">
    <citation type="journal article" date="2017" name="Genome Biol.">
        <title>New reference genome sequences of hot pepper reveal the massive evolution of plant disease-resistance genes by retroduplication.</title>
        <authorList>
            <person name="Kim S."/>
            <person name="Park J."/>
            <person name="Yeom S.I."/>
            <person name="Kim Y.M."/>
            <person name="Seo E."/>
            <person name="Kim K.T."/>
            <person name="Kim M.S."/>
            <person name="Lee J.M."/>
            <person name="Cheong K."/>
            <person name="Shin H.S."/>
            <person name="Kim S.B."/>
            <person name="Han K."/>
            <person name="Lee J."/>
            <person name="Park M."/>
            <person name="Lee H.A."/>
            <person name="Lee H.Y."/>
            <person name="Lee Y."/>
            <person name="Oh S."/>
            <person name="Lee J.H."/>
            <person name="Choi E."/>
            <person name="Choi E."/>
            <person name="Lee S.E."/>
            <person name="Jeon J."/>
            <person name="Kim H."/>
            <person name="Choi G."/>
            <person name="Song H."/>
            <person name="Lee J."/>
            <person name="Lee S.C."/>
            <person name="Kwon J.K."/>
            <person name="Lee H.Y."/>
            <person name="Koo N."/>
            <person name="Hong Y."/>
            <person name="Kim R.W."/>
            <person name="Kang W.H."/>
            <person name="Huh J.H."/>
            <person name="Kang B.C."/>
            <person name="Yang T.J."/>
            <person name="Lee Y.H."/>
            <person name="Bennetzen J.L."/>
            <person name="Choi D."/>
        </authorList>
    </citation>
    <scope>NUCLEOTIDE SEQUENCE [LARGE SCALE GENOMIC DNA]</scope>
    <source>
        <strain evidence="3">cv. CM334</strain>
    </source>
</reference>
<dbReference type="InterPro" id="IPR043128">
    <property type="entry name" value="Rev_trsase/Diguanyl_cyclase"/>
</dbReference>
<dbReference type="PANTHER" id="PTHR33064">
    <property type="entry name" value="POL PROTEIN"/>
    <property type="match status" value="1"/>
</dbReference>
<name>A0A2G2ZVD1_CAPAN</name>
<gene>
    <name evidence="2" type="ORF">T459_08050</name>
</gene>
<keyword evidence="3" id="KW-1185">Reference proteome</keyword>
<accession>A0A2G2ZVD1</accession>
<dbReference type="InterPro" id="IPR041577">
    <property type="entry name" value="RT_RNaseH_2"/>
</dbReference>
<protein>
    <recommendedName>
        <fullName evidence="1">Reverse transcriptase/retrotransposon-derived protein RNase H-like domain-containing protein</fullName>
    </recommendedName>
</protein>
<evidence type="ECO:0000313" key="2">
    <source>
        <dbReference type="EMBL" id="PHT85944.1"/>
    </source>
</evidence>
<reference evidence="2 3" key="1">
    <citation type="journal article" date="2014" name="Nat. Genet.">
        <title>Genome sequence of the hot pepper provides insights into the evolution of pungency in Capsicum species.</title>
        <authorList>
            <person name="Kim S."/>
            <person name="Park M."/>
            <person name="Yeom S.I."/>
            <person name="Kim Y.M."/>
            <person name="Lee J.M."/>
            <person name="Lee H.A."/>
            <person name="Seo E."/>
            <person name="Choi J."/>
            <person name="Cheong K."/>
            <person name="Kim K.T."/>
            <person name="Jung K."/>
            <person name="Lee G.W."/>
            <person name="Oh S.K."/>
            <person name="Bae C."/>
            <person name="Kim S.B."/>
            <person name="Lee H.Y."/>
            <person name="Kim S.Y."/>
            <person name="Kim M.S."/>
            <person name="Kang B.C."/>
            <person name="Jo Y.D."/>
            <person name="Yang H.B."/>
            <person name="Jeong H.J."/>
            <person name="Kang W.H."/>
            <person name="Kwon J.K."/>
            <person name="Shin C."/>
            <person name="Lim J.Y."/>
            <person name="Park J.H."/>
            <person name="Huh J.H."/>
            <person name="Kim J.S."/>
            <person name="Kim B.D."/>
            <person name="Cohen O."/>
            <person name="Paran I."/>
            <person name="Suh M.C."/>
            <person name="Lee S.B."/>
            <person name="Kim Y.K."/>
            <person name="Shin Y."/>
            <person name="Noh S.J."/>
            <person name="Park J."/>
            <person name="Seo Y.S."/>
            <person name="Kwon S.Y."/>
            <person name="Kim H.A."/>
            <person name="Park J.M."/>
            <person name="Kim H.J."/>
            <person name="Choi S.B."/>
            <person name="Bosland P.W."/>
            <person name="Reeves G."/>
            <person name="Jo S.H."/>
            <person name="Lee B.W."/>
            <person name="Cho H.T."/>
            <person name="Choi H.S."/>
            <person name="Lee M.S."/>
            <person name="Yu Y."/>
            <person name="Do Choi Y."/>
            <person name="Park B.S."/>
            <person name="van Deynze A."/>
            <person name="Ashrafi H."/>
            <person name="Hill T."/>
            <person name="Kim W.T."/>
            <person name="Pai H.S."/>
            <person name="Ahn H.K."/>
            <person name="Yeam I."/>
            <person name="Giovannoni J.J."/>
            <person name="Rose J.K."/>
            <person name="Sorensen I."/>
            <person name="Lee S.J."/>
            <person name="Kim R.W."/>
            <person name="Choi I.Y."/>
            <person name="Choi B.S."/>
            <person name="Lim J.S."/>
            <person name="Lee Y.H."/>
            <person name="Choi D."/>
        </authorList>
    </citation>
    <scope>NUCLEOTIDE SEQUENCE [LARGE SCALE GENOMIC DNA]</scope>
    <source>
        <strain evidence="3">cv. CM334</strain>
    </source>
</reference>
<dbReference type="PANTHER" id="PTHR33064:SF40">
    <property type="entry name" value="REVERSE TRANSCRIPTASE_RETROTRANSPOSON-DERIVED PROTEIN RNASE H-LIKE DOMAIN-CONTAINING PROTEIN"/>
    <property type="match status" value="1"/>
</dbReference>
<dbReference type="Proteomes" id="UP000222542">
    <property type="component" value="Unassembled WGS sequence"/>
</dbReference>
<dbReference type="STRING" id="4072.A0A2G2ZVD1"/>
<dbReference type="SUPFAM" id="SSF56672">
    <property type="entry name" value="DNA/RNA polymerases"/>
    <property type="match status" value="1"/>
</dbReference>
<comment type="caution">
    <text evidence="2">The sequence shown here is derived from an EMBL/GenBank/DDBJ whole genome shotgun (WGS) entry which is preliminary data.</text>
</comment>
<sequence>MINWPVPKTLKGLRGFLGLTGYYRNFVRSYGMISRPLTNLLNKNAFSWSSDAEAAFQELKTAMSTAPVLALADFSKTFVIEIDACTEGIGEVLMQQGRPLTYFRKALALKHLELSTYEKKFLAVLSAVDRWRHYLQGAHFIIRTDHHSLKFLLE</sequence>
<proteinExistence type="predicted"/>
<dbReference type="InterPro" id="IPR043502">
    <property type="entry name" value="DNA/RNA_pol_sf"/>
</dbReference>
<dbReference type="InterPro" id="IPR051320">
    <property type="entry name" value="Viral_Replic_Matur_Polypro"/>
</dbReference>
<dbReference type="AlphaFoldDB" id="A0A2G2ZVD1"/>
<feature type="domain" description="Reverse transcriptase/retrotransposon-derived protein RNase H-like" evidence="1">
    <location>
        <begin position="48"/>
        <end position="142"/>
    </location>
</feature>
<evidence type="ECO:0000313" key="3">
    <source>
        <dbReference type="Proteomes" id="UP000222542"/>
    </source>
</evidence>
<dbReference type="FunFam" id="3.30.70.270:FF:000020">
    <property type="entry name" value="Transposon Tf2-6 polyprotein-like Protein"/>
    <property type="match status" value="1"/>
</dbReference>
<dbReference type="Pfam" id="PF17919">
    <property type="entry name" value="RT_RNaseH_2"/>
    <property type="match status" value="1"/>
</dbReference>
<evidence type="ECO:0000259" key="1">
    <source>
        <dbReference type="Pfam" id="PF17919"/>
    </source>
</evidence>
<dbReference type="EMBL" id="AYRZ02000003">
    <property type="protein sequence ID" value="PHT85944.1"/>
    <property type="molecule type" value="Genomic_DNA"/>
</dbReference>
<dbReference type="Gene3D" id="3.30.70.270">
    <property type="match status" value="1"/>
</dbReference>
<dbReference type="OMA" id="FRSCINT"/>
<dbReference type="Gramene" id="PHT85944">
    <property type="protein sequence ID" value="PHT85944"/>
    <property type="gene ID" value="T459_08050"/>
</dbReference>